<dbReference type="RefSeq" id="WP_092364892.1">
    <property type="nucleotide sequence ID" value="NZ_BMGV01000004.1"/>
</dbReference>
<keyword evidence="3" id="KW-1185">Reference proteome</keyword>
<gene>
    <name evidence="2" type="ORF">SAMN05444007_104186</name>
</gene>
<evidence type="ECO:0000313" key="2">
    <source>
        <dbReference type="EMBL" id="SEJ32887.1"/>
    </source>
</evidence>
<keyword evidence="2" id="KW-0575">Peroxidase</keyword>
<reference evidence="2 3" key="1">
    <citation type="submission" date="2016-10" db="EMBL/GenBank/DDBJ databases">
        <authorList>
            <person name="de Groot N.N."/>
        </authorList>
    </citation>
    <scope>NUCLEOTIDE SEQUENCE [LARGE SCALE GENOMIC DNA]</scope>
    <source>
        <strain evidence="2 3">DSM 29340</strain>
    </source>
</reference>
<dbReference type="STRING" id="1227549.SAMN05444007_104186"/>
<dbReference type="Pfam" id="PF02627">
    <property type="entry name" value="CMD"/>
    <property type="match status" value="1"/>
</dbReference>
<keyword evidence="2" id="KW-0560">Oxidoreductase</keyword>
<dbReference type="InterPro" id="IPR003779">
    <property type="entry name" value="CMD-like"/>
</dbReference>
<accession>A0A1H6Y1I9</accession>
<proteinExistence type="predicted"/>
<dbReference type="InterPro" id="IPR029032">
    <property type="entry name" value="AhpD-like"/>
</dbReference>
<organism evidence="2 3">
    <name type="scientific">Cribrihabitans marinus</name>
    <dbReference type="NCBI Taxonomy" id="1227549"/>
    <lineage>
        <taxon>Bacteria</taxon>
        <taxon>Pseudomonadati</taxon>
        <taxon>Pseudomonadota</taxon>
        <taxon>Alphaproteobacteria</taxon>
        <taxon>Rhodobacterales</taxon>
        <taxon>Paracoccaceae</taxon>
        <taxon>Cribrihabitans</taxon>
    </lineage>
</organism>
<dbReference type="EMBL" id="FNYD01000004">
    <property type="protein sequence ID" value="SEJ32887.1"/>
    <property type="molecule type" value="Genomic_DNA"/>
</dbReference>
<dbReference type="PANTHER" id="PTHR35446">
    <property type="entry name" value="SI:CH211-175M2.5"/>
    <property type="match status" value="1"/>
</dbReference>
<sequence>MAEPTIHTQETAPAASKPLLEKSVEAFGRVPNLHGVMATSPALLDAYQHLHALAVEHTAFTPEERTVVWMTVNVANECHYCVPAHTAIARTEDIDEAIISALRDETPLPSERLEALRRFALALRDTHGRPSAGAIADFRSAGFGERAMLDVIMIFAQKVMSNYTNAVFQTPVDAGFQKFDWAPPRMAAE</sequence>
<evidence type="ECO:0000259" key="1">
    <source>
        <dbReference type="Pfam" id="PF02627"/>
    </source>
</evidence>
<dbReference type="Gene3D" id="1.20.1290.10">
    <property type="entry name" value="AhpD-like"/>
    <property type="match status" value="1"/>
</dbReference>
<evidence type="ECO:0000313" key="3">
    <source>
        <dbReference type="Proteomes" id="UP000199379"/>
    </source>
</evidence>
<dbReference type="PANTHER" id="PTHR35446:SF3">
    <property type="entry name" value="CMD DOMAIN-CONTAINING PROTEIN"/>
    <property type="match status" value="1"/>
</dbReference>
<feature type="domain" description="Carboxymuconolactone decarboxylase-like" evidence="1">
    <location>
        <begin position="41"/>
        <end position="102"/>
    </location>
</feature>
<dbReference type="GO" id="GO:0051920">
    <property type="term" value="F:peroxiredoxin activity"/>
    <property type="evidence" value="ECO:0007669"/>
    <property type="project" value="InterPro"/>
</dbReference>
<name>A0A1H6Y1I9_9RHOB</name>
<dbReference type="Proteomes" id="UP000199379">
    <property type="component" value="Unassembled WGS sequence"/>
</dbReference>
<protein>
    <submittedName>
        <fullName evidence="2">Uncharacterized peroxidase-related enzyme</fullName>
    </submittedName>
</protein>
<dbReference type="OrthoDB" id="9808310at2"/>
<dbReference type="SUPFAM" id="SSF69118">
    <property type="entry name" value="AhpD-like"/>
    <property type="match status" value="1"/>
</dbReference>
<dbReference type="AlphaFoldDB" id="A0A1H6Y1I9"/>